<protein>
    <submittedName>
        <fullName evidence="1">Uncharacterized protein</fullName>
    </submittedName>
</protein>
<evidence type="ECO:0000313" key="2">
    <source>
        <dbReference type="Proteomes" id="UP000256805"/>
    </source>
</evidence>
<dbReference type="Proteomes" id="UP000256805">
    <property type="component" value="Unassembled WGS sequence"/>
</dbReference>
<gene>
    <name evidence="1" type="ORF">CBM2634_U10027</name>
</gene>
<dbReference type="EMBL" id="OVTA01000072">
    <property type="protein sequence ID" value="SPS02416.1"/>
    <property type="molecule type" value="Genomic_DNA"/>
</dbReference>
<name>A0A375JFM8_9BURK</name>
<dbReference type="AlphaFoldDB" id="A0A375JFM8"/>
<organism evidence="1 2">
    <name type="scientific">Cupriavidus taiwanensis</name>
    <dbReference type="NCBI Taxonomy" id="164546"/>
    <lineage>
        <taxon>Bacteria</taxon>
        <taxon>Pseudomonadati</taxon>
        <taxon>Pseudomonadota</taxon>
        <taxon>Betaproteobacteria</taxon>
        <taxon>Burkholderiales</taxon>
        <taxon>Burkholderiaceae</taxon>
        <taxon>Cupriavidus</taxon>
    </lineage>
</organism>
<proteinExistence type="predicted"/>
<evidence type="ECO:0000313" key="1">
    <source>
        <dbReference type="EMBL" id="SPS02416.1"/>
    </source>
</evidence>
<accession>A0A375JFM8</accession>
<reference evidence="1 2" key="1">
    <citation type="submission" date="2018-01" db="EMBL/GenBank/DDBJ databases">
        <authorList>
            <person name="Gaut B.S."/>
            <person name="Morton B.R."/>
            <person name="Clegg M.T."/>
            <person name="Duvall M.R."/>
        </authorList>
    </citation>
    <scope>NUCLEOTIDE SEQUENCE [LARGE SCALE GENOMIC DNA]</scope>
    <source>
        <strain evidence="1">Cupriavidus taiwanensis cmp 52</strain>
    </source>
</reference>
<sequence length="78" mass="8446">MRTVAYAVSSAIVYTKLGIVDPQKLTPISVMLQSPLVLVVPASSPIKTYAQSGLSPATRGIWVDQPLQDERCAEPLFM</sequence>